<dbReference type="NCBIfam" id="TIGR00254">
    <property type="entry name" value="GGDEF"/>
    <property type="match status" value="1"/>
</dbReference>
<dbReference type="SMART" id="SM00304">
    <property type="entry name" value="HAMP"/>
    <property type="match status" value="1"/>
</dbReference>
<dbReference type="InterPro" id="IPR003660">
    <property type="entry name" value="HAMP_dom"/>
</dbReference>
<evidence type="ECO:0000256" key="5">
    <source>
        <dbReference type="ARBA" id="ARBA00023136"/>
    </source>
</evidence>
<feature type="domain" description="GGDEF" evidence="11">
    <location>
        <begin position="536"/>
        <end position="669"/>
    </location>
</feature>
<sequence>MKKTLSSRFNFDSLRVRLLVLVLLAIVPPVILTVYGAWKERQQAIRMAEDNLQQLTQLAATSEARSIEGARQLLTVLSVIPELRGDAKTCSQFLGTILKKNEGYVNFGLIQLNGDVTCSALPLTGKVNLGDRPHFKRAVQDKTFAAGDYVMGRTVRKHTINLTYPILGNNGEVQAVIFAALDLSVLDRFVSDIELPAGAVLVTADSNGTIIARRPNPEQWIGTRTPQSLFDVMIKVGFGTSALTDADGVTRLHAFAPVGTNNISNFKVSIGIPMDDIVAPANHLQMMELTTLAVIALLALIAAWFVGDVIILRRVKALVRTADQLAGGNLKARTGIKYGKEEISQLARAFDSMASSLQQHETEREQSKAILFAEKERAQVTLESIADAVITTDKLGNIEYMNPVAENLTGWSKAEAEGLPSTRVFKIINGHTREPVPNPVELVFEQQSNVELIKDTVLLSRNGNEYAVEDSAAPIRDRDGKIIGVVLVFHDVSDSRKLAIQLSHQAAHDPLTGLFNRREFERRLEVAIDTLALQSKQHALLYLDLDQFKIVNDTCGHSAGDELLRQITALLQPLVRDSDTLARLGGDEFGAFLENCTPDSAVRIAEKLRQTICDFHFVWQDKIFPIGVSIGLVNFNSDALSLPDLLSAADAACYVAKDTGRNRVHIYRAEDHQLAQNQGEIKWNERIQKAFETDGFCLYSQEIVNIRPEAGSFKFAELRLYMTDDAGRLIPTTAFIPAAERYHYMPTIDRWVIRTVFAQQAASLLKSSDQRLQVMLIKISGSSLDDETFIEFVREQFIHFALPYDSICFAIAETTAITNLTRALSFIDTLKPLGCRFALDDFGSGMSSFAYLKHLDVDFLKIDGGYIQGMESDPVDCAKIEAIQHISNVMGIKTIAPNVDSDAMLNKLRGIGIGYVQGSALHPKVPFYPPLGSK</sequence>
<proteinExistence type="predicted"/>
<evidence type="ECO:0000259" key="8">
    <source>
        <dbReference type="PROSITE" id="PS50113"/>
    </source>
</evidence>
<organism evidence="12 13">
    <name type="scientific">Herminiimonas glaciei</name>
    <dbReference type="NCBI Taxonomy" id="523788"/>
    <lineage>
        <taxon>Bacteria</taxon>
        <taxon>Pseudomonadati</taxon>
        <taxon>Pseudomonadota</taxon>
        <taxon>Betaproteobacteria</taxon>
        <taxon>Burkholderiales</taxon>
        <taxon>Oxalobacteraceae</taxon>
        <taxon>Herminiimonas</taxon>
    </lineage>
</organism>
<keyword evidence="13" id="KW-1185">Reference proteome</keyword>
<dbReference type="Gene3D" id="6.10.340.10">
    <property type="match status" value="1"/>
</dbReference>
<dbReference type="SUPFAM" id="SSF55073">
    <property type="entry name" value="Nucleotide cyclase"/>
    <property type="match status" value="1"/>
</dbReference>
<dbReference type="InterPro" id="IPR029787">
    <property type="entry name" value="Nucleotide_cyclase"/>
</dbReference>
<dbReference type="InterPro" id="IPR000700">
    <property type="entry name" value="PAS-assoc_C"/>
</dbReference>
<dbReference type="CDD" id="cd01949">
    <property type="entry name" value="GGDEF"/>
    <property type="match status" value="1"/>
</dbReference>
<feature type="domain" description="PAS" evidence="7">
    <location>
        <begin position="374"/>
        <end position="447"/>
    </location>
</feature>
<dbReference type="SUPFAM" id="SSF55785">
    <property type="entry name" value="PYP-like sensor domain (PAS domain)"/>
    <property type="match status" value="1"/>
</dbReference>
<keyword evidence="5 6" id="KW-0472">Membrane</keyword>
<reference evidence="13" key="1">
    <citation type="journal article" date="2019" name="Int. J. Syst. Evol. Microbiol.">
        <title>The Global Catalogue of Microorganisms (GCM) 10K type strain sequencing project: providing services to taxonomists for standard genome sequencing and annotation.</title>
        <authorList>
            <consortium name="The Broad Institute Genomics Platform"/>
            <consortium name="The Broad Institute Genome Sequencing Center for Infectious Disease"/>
            <person name="Wu L."/>
            <person name="Ma J."/>
        </authorList>
    </citation>
    <scope>NUCLEOTIDE SEQUENCE [LARGE SCALE GENOMIC DNA]</scope>
    <source>
        <strain evidence="13">KACC 12508</strain>
    </source>
</reference>
<evidence type="ECO:0000256" key="3">
    <source>
        <dbReference type="ARBA" id="ARBA00022692"/>
    </source>
</evidence>
<dbReference type="SMART" id="SM00052">
    <property type="entry name" value="EAL"/>
    <property type="match status" value="1"/>
</dbReference>
<dbReference type="PANTHER" id="PTHR44757">
    <property type="entry name" value="DIGUANYLATE CYCLASE DGCP"/>
    <property type="match status" value="1"/>
</dbReference>
<accession>A0ABW2I7N2</accession>
<dbReference type="SUPFAM" id="SSF158472">
    <property type="entry name" value="HAMP domain-like"/>
    <property type="match status" value="1"/>
</dbReference>
<dbReference type="Pfam" id="PF00563">
    <property type="entry name" value="EAL"/>
    <property type="match status" value="1"/>
</dbReference>
<dbReference type="PROSITE" id="PS50885">
    <property type="entry name" value="HAMP"/>
    <property type="match status" value="1"/>
</dbReference>
<keyword evidence="2" id="KW-1003">Cell membrane</keyword>
<dbReference type="CDD" id="cd01948">
    <property type="entry name" value="EAL"/>
    <property type="match status" value="1"/>
</dbReference>
<dbReference type="PROSITE" id="PS50112">
    <property type="entry name" value="PAS"/>
    <property type="match status" value="1"/>
</dbReference>
<dbReference type="InterPro" id="IPR001633">
    <property type="entry name" value="EAL_dom"/>
</dbReference>
<feature type="domain" description="PAC" evidence="8">
    <location>
        <begin position="446"/>
        <end position="504"/>
    </location>
</feature>
<name>A0ABW2I7N2_9BURK</name>
<keyword evidence="4 6" id="KW-1133">Transmembrane helix</keyword>
<dbReference type="SMART" id="SM00091">
    <property type="entry name" value="PAS"/>
    <property type="match status" value="1"/>
</dbReference>
<evidence type="ECO:0000313" key="12">
    <source>
        <dbReference type="EMBL" id="MFC7287006.1"/>
    </source>
</evidence>
<dbReference type="NCBIfam" id="TIGR00229">
    <property type="entry name" value="sensory_box"/>
    <property type="match status" value="1"/>
</dbReference>
<evidence type="ECO:0000256" key="1">
    <source>
        <dbReference type="ARBA" id="ARBA00004651"/>
    </source>
</evidence>
<evidence type="ECO:0000259" key="11">
    <source>
        <dbReference type="PROSITE" id="PS50887"/>
    </source>
</evidence>
<dbReference type="InterPro" id="IPR052155">
    <property type="entry name" value="Biofilm_reg_signaling"/>
</dbReference>
<comment type="subcellular location">
    <subcellularLocation>
        <location evidence="1">Cell membrane</location>
        <topology evidence="1">Multi-pass membrane protein</topology>
    </subcellularLocation>
</comment>
<evidence type="ECO:0000259" key="10">
    <source>
        <dbReference type="PROSITE" id="PS50885"/>
    </source>
</evidence>
<dbReference type="InterPro" id="IPR013767">
    <property type="entry name" value="PAS_fold"/>
</dbReference>
<feature type="domain" description="EAL" evidence="9">
    <location>
        <begin position="680"/>
        <end position="934"/>
    </location>
</feature>
<dbReference type="RefSeq" id="WP_382270152.1">
    <property type="nucleotide sequence ID" value="NZ_JBHTBU010000001.1"/>
</dbReference>
<dbReference type="SUPFAM" id="SSF141868">
    <property type="entry name" value="EAL domain-like"/>
    <property type="match status" value="1"/>
</dbReference>
<dbReference type="InterPro" id="IPR033479">
    <property type="entry name" value="dCache_1"/>
</dbReference>
<dbReference type="InterPro" id="IPR043128">
    <property type="entry name" value="Rev_trsase/Diguanyl_cyclase"/>
</dbReference>
<dbReference type="CDD" id="cd06225">
    <property type="entry name" value="HAMP"/>
    <property type="match status" value="1"/>
</dbReference>
<dbReference type="Gene3D" id="3.30.450.20">
    <property type="entry name" value="PAS domain"/>
    <property type="match status" value="2"/>
</dbReference>
<dbReference type="CDD" id="cd12914">
    <property type="entry name" value="PDC1_DGC_like"/>
    <property type="match status" value="1"/>
</dbReference>
<keyword evidence="3 6" id="KW-0812">Transmembrane</keyword>
<dbReference type="InterPro" id="IPR035919">
    <property type="entry name" value="EAL_sf"/>
</dbReference>
<dbReference type="InterPro" id="IPR000160">
    <property type="entry name" value="GGDEF_dom"/>
</dbReference>
<dbReference type="EMBL" id="JBHTBU010000001">
    <property type="protein sequence ID" value="MFC7287006.1"/>
    <property type="molecule type" value="Genomic_DNA"/>
</dbReference>
<protein>
    <submittedName>
        <fullName evidence="12">EAL domain-containing protein</fullName>
    </submittedName>
</protein>
<feature type="transmembrane region" description="Helical" evidence="6">
    <location>
        <begin position="292"/>
        <end position="312"/>
    </location>
</feature>
<dbReference type="CDD" id="cd12915">
    <property type="entry name" value="PDC2_DGC_like"/>
    <property type="match status" value="1"/>
</dbReference>
<dbReference type="Pfam" id="PF00672">
    <property type="entry name" value="HAMP"/>
    <property type="match status" value="1"/>
</dbReference>
<evidence type="ECO:0000313" key="13">
    <source>
        <dbReference type="Proteomes" id="UP001596542"/>
    </source>
</evidence>
<feature type="domain" description="HAMP" evidence="10">
    <location>
        <begin position="309"/>
        <end position="362"/>
    </location>
</feature>
<dbReference type="PANTHER" id="PTHR44757:SF4">
    <property type="entry name" value="DIGUANYLATE CYCLASE DGCE-RELATED"/>
    <property type="match status" value="1"/>
</dbReference>
<dbReference type="Pfam" id="PF02743">
    <property type="entry name" value="dCache_1"/>
    <property type="match status" value="1"/>
</dbReference>
<evidence type="ECO:0000259" key="7">
    <source>
        <dbReference type="PROSITE" id="PS50112"/>
    </source>
</evidence>
<feature type="transmembrane region" description="Helical" evidence="6">
    <location>
        <begin position="16"/>
        <end position="38"/>
    </location>
</feature>
<dbReference type="Pfam" id="PF00990">
    <property type="entry name" value="GGDEF"/>
    <property type="match status" value="1"/>
</dbReference>
<evidence type="ECO:0000256" key="4">
    <source>
        <dbReference type="ARBA" id="ARBA00022989"/>
    </source>
</evidence>
<dbReference type="InterPro" id="IPR035965">
    <property type="entry name" value="PAS-like_dom_sf"/>
</dbReference>
<dbReference type="Gene3D" id="3.20.20.450">
    <property type="entry name" value="EAL domain"/>
    <property type="match status" value="1"/>
</dbReference>
<dbReference type="SMART" id="SM00086">
    <property type="entry name" value="PAC"/>
    <property type="match status" value="1"/>
</dbReference>
<dbReference type="PROSITE" id="PS50887">
    <property type="entry name" value="GGDEF"/>
    <property type="match status" value="1"/>
</dbReference>
<dbReference type="PROSITE" id="PS50883">
    <property type="entry name" value="EAL"/>
    <property type="match status" value="1"/>
</dbReference>
<gene>
    <name evidence="12" type="ORF">ACFQPC_03055</name>
</gene>
<dbReference type="InterPro" id="IPR000014">
    <property type="entry name" value="PAS"/>
</dbReference>
<dbReference type="PROSITE" id="PS50113">
    <property type="entry name" value="PAC"/>
    <property type="match status" value="1"/>
</dbReference>
<evidence type="ECO:0000259" key="9">
    <source>
        <dbReference type="PROSITE" id="PS50883"/>
    </source>
</evidence>
<dbReference type="Proteomes" id="UP001596542">
    <property type="component" value="Unassembled WGS sequence"/>
</dbReference>
<dbReference type="CDD" id="cd00130">
    <property type="entry name" value="PAS"/>
    <property type="match status" value="1"/>
</dbReference>
<dbReference type="InterPro" id="IPR001610">
    <property type="entry name" value="PAC"/>
</dbReference>
<dbReference type="Pfam" id="PF00989">
    <property type="entry name" value="PAS"/>
    <property type="match status" value="1"/>
</dbReference>
<dbReference type="Gene3D" id="3.30.70.270">
    <property type="match status" value="1"/>
</dbReference>
<evidence type="ECO:0000256" key="6">
    <source>
        <dbReference type="SAM" id="Phobius"/>
    </source>
</evidence>
<dbReference type="SMART" id="SM00267">
    <property type="entry name" value="GGDEF"/>
    <property type="match status" value="1"/>
</dbReference>
<comment type="caution">
    <text evidence="12">The sequence shown here is derived from an EMBL/GenBank/DDBJ whole genome shotgun (WGS) entry which is preliminary data.</text>
</comment>
<evidence type="ECO:0000256" key="2">
    <source>
        <dbReference type="ARBA" id="ARBA00022475"/>
    </source>
</evidence>